<dbReference type="VEuPathDB" id="FungiDB:EYZ11_009581"/>
<keyword evidence="1" id="KW-1133">Transmembrane helix</keyword>
<sequence>MNLLTQLDPYVSALRTDYLEPYVIRPLATMLASSMPDLVSVLALAFVLLISLKILDYARRVIMFWVSLVLRLIWWGLVLGLGC</sequence>
<reference evidence="2 3" key="1">
    <citation type="submission" date="2019-08" db="EMBL/GenBank/DDBJ databases">
        <title>The genome sequence of a newly discovered highly antifungal drug resistant Aspergillus species, Aspergillus tanneri NIH 1004.</title>
        <authorList>
            <person name="Mounaud S."/>
            <person name="Singh I."/>
            <person name="Joardar V."/>
            <person name="Pakala S."/>
            <person name="Pakala S."/>
            <person name="Venepally P."/>
            <person name="Chung J.K."/>
            <person name="Losada L."/>
            <person name="Nierman W.C."/>
        </authorList>
    </citation>
    <scope>NUCLEOTIDE SEQUENCE [LARGE SCALE GENOMIC DNA]</scope>
    <source>
        <strain evidence="2 3">NIH1004</strain>
    </source>
</reference>
<name>A0A5M9NC08_9EURO</name>
<evidence type="ECO:0000313" key="3">
    <source>
        <dbReference type="Proteomes" id="UP000324241"/>
    </source>
</evidence>
<gene>
    <name evidence="2" type="ORF">ATNIH1004_000958</name>
</gene>
<evidence type="ECO:0000256" key="1">
    <source>
        <dbReference type="SAM" id="Phobius"/>
    </source>
</evidence>
<dbReference type="EMBL" id="QUQM01000002">
    <property type="protein sequence ID" value="KAA8652057.1"/>
    <property type="molecule type" value="Genomic_DNA"/>
</dbReference>
<accession>A0A5M9NC08</accession>
<keyword evidence="1" id="KW-0472">Membrane</keyword>
<keyword evidence="1" id="KW-0812">Transmembrane</keyword>
<feature type="transmembrane region" description="Helical" evidence="1">
    <location>
        <begin position="38"/>
        <end position="55"/>
    </location>
</feature>
<evidence type="ECO:0000313" key="2">
    <source>
        <dbReference type="EMBL" id="KAA8652057.1"/>
    </source>
</evidence>
<feature type="transmembrane region" description="Helical" evidence="1">
    <location>
        <begin position="62"/>
        <end position="82"/>
    </location>
</feature>
<proteinExistence type="predicted"/>
<dbReference type="Pfam" id="PF12716">
    <property type="entry name" value="Apq12"/>
    <property type="match status" value="1"/>
</dbReference>
<dbReference type="InterPro" id="IPR024316">
    <property type="entry name" value="APQ12"/>
</dbReference>
<dbReference type="Proteomes" id="UP000324241">
    <property type="component" value="Unassembled WGS sequence"/>
</dbReference>
<protein>
    <submittedName>
        <fullName evidence="2">Uncharacterized protein</fullName>
    </submittedName>
</protein>
<organism evidence="2 3">
    <name type="scientific">Aspergillus tanneri</name>
    <dbReference type="NCBI Taxonomy" id="1220188"/>
    <lineage>
        <taxon>Eukaryota</taxon>
        <taxon>Fungi</taxon>
        <taxon>Dikarya</taxon>
        <taxon>Ascomycota</taxon>
        <taxon>Pezizomycotina</taxon>
        <taxon>Eurotiomycetes</taxon>
        <taxon>Eurotiomycetidae</taxon>
        <taxon>Eurotiales</taxon>
        <taxon>Aspergillaceae</taxon>
        <taxon>Aspergillus</taxon>
        <taxon>Aspergillus subgen. Circumdati</taxon>
    </lineage>
</organism>
<dbReference type="AlphaFoldDB" id="A0A5M9NC08"/>
<dbReference type="OrthoDB" id="3559694at2759"/>
<dbReference type="GeneID" id="54323660"/>
<dbReference type="RefSeq" id="XP_033431418.1">
    <property type="nucleotide sequence ID" value="XM_033565661.1"/>
</dbReference>
<comment type="caution">
    <text evidence="2">The sequence shown here is derived from an EMBL/GenBank/DDBJ whole genome shotgun (WGS) entry which is preliminary data.</text>
</comment>